<dbReference type="AlphaFoldDB" id="A0A067PGV4"/>
<dbReference type="EMBL" id="KL197730">
    <property type="protein sequence ID" value="KDQ54148.1"/>
    <property type="molecule type" value="Genomic_DNA"/>
</dbReference>
<evidence type="ECO:0000313" key="2">
    <source>
        <dbReference type="EMBL" id="KDQ54148.1"/>
    </source>
</evidence>
<proteinExistence type="predicted"/>
<accession>A0A067PGV4</accession>
<evidence type="ECO:0000256" key="1">
    <source>
        <dbReference type="SAM" id="MobiDB-lite"/>
    </source>
</evidence>
<gene>
    <name evidence="2" type="ORF">JAAARDRAFT_196893</name>
</gene>
<name>A0A067PGV4_9AGAM</name>
<keyword evidence="3" id="KW-1185">Reference proteome</keyword>
<feature type="compositionally biased region" description="Acidic residues" evidence="1">
    <location>
        <begin position="139"/>
        <end position="155"/>
    </location>
</feature>
<sequence length="164" mass="17939">MSALQLQPCKPADPYHWESIAEFTRNLAEQYVMAAENTATQLHWDIQSLSHVLTFVNSEPSDDGYELLLMLASLTTQNTIGSGPNFVGQHVQPAEVLAFARDKFLQFFFHLAVDGWHTHAVGGAPNLVGIEEHLPELEAVSDGEGDVADDGYDSELGDKEGEGL</sequence>
<dbReference type="InParanoid" id="A0A067PGV4"/>
<protein>
    <submittedName>
        <fullName evidence="2">Uncharacterized protein</fullName>
    </submittedName>
</protein>
<dbReference type="Proteomes" id="UP000027265">
    <property type="component" value="Unassembled WGS sequence"/>
</dbReference>
<evidence type="ECO:0000313" key="3">
    <source>
        <dbReference type="Proteomes" id="UP000027265"/>
    </source>
</evidence>
<dbReference type="HOGENOM" id="CLU_1619280_0_0_1"/>
<reference evidence="3" key="1">
    <citation type="journal article" date="2014" name="Proc. Natl. Acad. Sci. U.S.A.">
        <title>Extensive sampling of basidiomycete genomes demonstrates inadequacy of the white-rot/brown-rot paradigm for wood decay fungi.</title>
        <authorList>
            <person name="Riley R."/>
            <person name="Salamov A.A."/>
            <person name="Brown D.W."/>
            <person name="Nagy L.G."/>
            <person name="Floudas D."/>
            <person name="Held B.W."/>
            <person name="Levasseur A."/>
            <person name="Lombard V."/>
            <person name="Morin E."/>
            <person name="Otillar R."/>
            <person name="Lindquist E.A."/>
            <person name="Sun H."/>
            <person name="LaButti K.M."/>
            <person name="Schmutz J."/>
            <person name="Jabbour D."/>
            <person name="Luo H."/>
            <person name="Baker S.E."/>
            <person name="Pisabarro A.G."/>
            <person name="Walton J.D."/>
            <person name="Blanchette R.A."/>
            <person name="Henrissat B."/>
            <person name="Martin F."/>
            <person name="Cullen D."/>
            <person name="Hibbett D.S."/>
            <person name="Grigoriev I.V."/>
        </authorList>
    </citation>
    <scope>NUCLEOTIDE SEQUENCE [LARGE SCALE GENOMIC DNA]</scope>
    <source>
        <strain evidence="3">MUCL 33604</strain>
    </source>
</reference>
<feature type="region of interest" description="Disordered" evidence="1">
    <location>
        <begin position="139"/>
        <end position="164"/>
    </location>
</feature>
<organism evidence="2 3">
    <name type="scientific">Jaapia argillacea MUCL 33604</name>
    <dbReference type="NCBI Taxonomy" id="933084"/>
    <lineage>
        <taxon>Eukaryota</taxon>
        <taxon>Fungi</taxon>
        <taxon>Dikarya</taxon>
        <taxon>Basidiomycota</taxon>
        <taxon>Agaricomycotina</taxon>
        <taxon>Agaricomycetes</taxon>
        <taxon>Agaricomycetidae</taxon>
        <taxon>Jaapiales</taxon>
        <taxon>Jaapiaceae</taxon>
        <taxon>Jaapia</taxon>
    </lineage>
</organism>